<sequence>MERRESARLLEWKRKAPVRQQKAIDRFVIDFNDPHVQDGGGPDEDVMPTSKGNPPDQLPMERSERPAAMYQPSSSRNTRSETTTDVVQQNAPRMADRESRGAEDAPAPKRRKINEEQVLSRAAWSSTRGDAGSFKASPHMPARRAKAVSAPSVDIPAPAMPEESGSIEPEHNTPKTPKAMSSKWTGNSSGPRAELAPNEVSKPVQKTESQLRAAQLFSGADPSGPFLPPELVNYDSIEEVEKHINIAQNLKGLCVKNENFMWHGRPRRFAGDVQRHWDFLSDLRNRLITRRKKAAAQIAAQPSAAAVPPSSVQSVPQPKPQVVQPRPAALHPKVDFALRRLQGLMAQLEPGARDHLLQVVSSALGISTYNKGYYAGVASVSEDEIKQDYLDFSAASGAEEALWSLGQALIETRGDTHVSAGQHITWDAETNKLFQTLNKHASALDANAINILLENGSKRSRELTEECRALTNSPDRKAKYLELVALRTAMGVAQAHASAKATAVKDDDLDVDT</sequence>
<feature type="compositionally biased region" description="Basic and acidic residues" evidence="1">
    <location>
        <begin position="94"/>
        <end position="107"/>
    </location>
</feature>
<accession>A0A8H6RGP5</accession>
<dbReference type="Proteomes" id="UP000660729">
    <property type="component" value="Unassembled WGS sequence"/>
</dbReference>
<evidence type="ECO:0000313" key="2">
    <source>
        <dbReference type="EMBL" id="KAF7190639.1"/>
    </source>
</evidence>
<feature type="region of interest" description="Disordered" evidence="1">
    <location>
        <begin position="28"/>
        <end position="209"/>
    </location>
</feature>
<name>A0A8H6RGP5_9PEZI</name>
<evidence type="ECO:0000256" key="1">
    <source>
        <dbReference type="SAM" id="MobiDB-lite"/>
    </source>
</evidence>
<organism evidence="2 3">
    <name type="scientific">Pseudocercospora fuligena</name>
    <dbReference type="NCBI Taxonomy" id="685502"/>
    <lineage>
        <taxon>Eukaryota</taxon>
        <taxon>Fungi</taxon>
        <taxon>Dikarya</taxon>
        <taxon>Ascomycota</taxon>
        <taxon>Pezizomycotina</taxon>
        <taxon>Dothideomycetes</taxon>
        <taxon>Dothideomycetidae</taxon>
        <taxon>Mycosphaerellales</taxon>
        <taxon>Mycosphaerellaceae</taxon>
        <taxon>Pseudocercospora</taxon>
    </lineage>
</organism>
<keyword evidence="3" id="KW-1185">Reference proteome</keyword>
<feature type="region of interest" description="Disordered" evidence="1">
    <location>
        <begin position="305"/>
        <end position="325"/>
    </location>
</feature>
<reference evidence="2" key="1">
    <citation type="submission" date="2020-04" db="EMBL/GenBank/DDBJ databases">
        <title>Draft genome resource of the tomato pathogen Pseudocercospora fuligena.</title>
        <authorList>
            <person name="Zaccaron A."/>
        </authorList>
    </citation>
    <scope>NUCLEOTIDE SEQUENCE</scope>
    <source>
        <strain evidence="2">PF001</strain>
    </source>
</reference>
<dbReference type="EMBL" id="JABCIY010000168">
    <property type="protein sequence ID" value="KAF7190639.1"/>
    <property type="molecule type" value="Genomic_DNA"/>
</dbReference>
<proteinExistence type="predicted"/>
<feature type="compositionally biased region" description="Low complexity" evidence="1">
    <location>
        <begin position="73"/>
        <end position="84"/>
    </location>
</feature>
<comment type="caution">
    <text evidence="2">The sequence shown here is derived from an EMBL/GenBank/DDBJ whole genome shotgun (WGS) entry which is preliminary data.</text>
</comment>
<protein>
    <submittedName>
        <fullName evidence="2">Uncharacterized protein</fullName>
    </submittedName>
</protein>
<evidence type="ECO:0000313" key="3">
    <source>
        <dbReference type="Proteomes" id="UP000660729"/>
    </source>
</evidence>
<gene>
    <name evidence="2" type="ORF">HII31_07798</name>
</gene>
<dbReference type="AlphaFoldDB" id="A0A8H6RGP5"/>